<dbReference type="InterPro" id="IPR050983">
    <property type="entry name" value="GST_Omega/HSP26"/>
</dbReference>
<dbReference type="InterPro" id="IPR040079">
    <property type="entry name" value="Glutathione_S-Trfase"/>
</dbReference>
<dbReference type="Gene3D" id="1.20.1050.10">
    <property type="match status" value="1"/>
</dbReference>
<dbReference type="InterPro" id="IPR036249">
    <property type="entry name" value="Thioredoxin-like_sf"/>
</dbReference>
<dbReference type="PANTHER" id="PTHR43968">
    <property type="match status" value="1"/>
</dbReference>
<keyword evidence="4" id="KW-1185">Reference proteome</keyword>
<evidence type="ECO:0000259" key="2">
    <source>
        <dbReference type="PROSITE" id="PS50405"/>
    </source>
</evidence>
<evidence type="ECO:0000313" key="3">
    <source>
        <dbReference type="EMBL" id="SFE85207.1"/>
    </source>
</evidence>
<feature type="domain" description="GST N-terminal" evidence="1">
    <location>
        <begin position="1"/>
        <end position="81"/>
    </location>
</feature>
<dbReference type="GO" id="GO:0016740">
    <property type="term" value="F:transferase activity"/>
    <property type="evidence" value="ECO:0007669"/>
    <property type="project" value="UniProtKB-KW"/>
</dbReference>
<reference evidence="4" key="1">
    <citation type="submission" date="2016-10" db="EMBL/GenBank/DDBJ databases">
        <authorList>
            <person name="Varghese N."/>
            <person name="Submissions S."/>
        </authorList>
    </citation>
    <scope>NUCLEOTIDE SEQUENCE [LARGE SCALE GENOMIC DNA]</scope>
    <source>
        <strain evidence="4">DSM 27981</strain>
    </source>
</reference>
<sequence>MKLYEVPWSIHPRRVGVYLAEKGIEGIERVQVAPPPDRTRRIIEGVTIAGTVPALDIGDGQVIGSSLAILEYLEERFPSPDLIGATPVERARTREFITVIEEATVYLRIWAFNGSRLFAAEVAQDKAVARAGMAAWLGKLQLLERMVADRGGAFLTGDRLTTADCVGFALLQTTTELFGVPIPEDCPSLQGWYRRFSARPSAAVPDFPPVLGLSRGLVQQTQEG</sequence>
<dbReference type="EMBL" id="FONX01000006">
    <property type="protein sequence ID" value="SFE85207.1"/>
    <property type="molecule type" value="Genomic_DNA"/>
</dbReference>
<dbReference type="PANTHER" id="PTHR43968:SF6">
    <property type="entry name" value="GLUTATHIONE S-TRANSFERASE OMEGA"/>
    <property type="match status" value="1"/>
</dbReference>
<feature type="domain" description="GST C-terminal" evidence="2">
    <location>
        <begin position="86"/>
        <end position="220"/>
    </location>
</feature>
<gene>
    <name evidence="3" type="ORF">SAMN04489711_10679</name>
</gene>
<dbReference type="Gene3D" id="3.40.30.10">
    <property type="entry name" value="Glutaredoxin"/>
    <property type="match status" value="1"/>
</dbReference>
<dbReference type="SFLD" id="SFLDS00019">
    <property type="entry name" value="Glutathione_Transferase_(cytos"/>
    <property type="match status" value="1"/>
</dbReference>
<dbReference type="InterPro" id="IPR010987">
    <property type="entry name" value="Glutathione-S-Trfase_C-like"/>
</dbReference>
<dbReference type="Proteomes" id="UP000199119">
    <property type="component" value="Unassembled WGS sequence"/>
</dbReference>
<dbReference type="AlphaFoldDB" id="A0A1I2DXQ9"/>
<dbReference type="InterPro" id="IPR004046">
    <property type="entry name" value="GST_C"/>
</dbReference>
<dbReference type="STRING" id="1177982.SAMN04489711_10679"/>
<dbReference type="SUPFAM" id="SSF47616">
    <property type="entry name" value="GST C-terminal domain-like"/>
    <property type="match status" value="1"/>
</dbReference>
<dbReference type="RefSeq" id="WP_059400295.1">
    <property type="nucleotide sequence ID" value="NZ_FONX01000006.1"/>
</dbReference>
<dbReference type="Pfam" id="PF14497">
    <property type="entry name" value="GST_C_3"/>
    <property type="match status" value="1"/>
</dbReference>
<keyword evidence="3" id="KW-0808">Transferase</keyword>
<dbReference type="GO" id="GO:0005737">
    <property type="term" value="C:cytoplasm"/>
    <property type="evidence" value="ECO:0007669"/>
    <property type="project" value="TreeGrafter"/>
</dbReference>
<dbReference type="InterPro" id="IPR004045">
    <property type="entry name" value="Glutathione_S-Trfase_N"/>
</dbReference>
<evidence type="ECO:0000259" key="1">
    <source>
        <dbReference type="PROSITE" id="PS50404"/>
    </source>
</evidence>
<dbReference type="PROSITE" id="PS50405">
    <property type="entry name" value="GST_CTER"/>
    <property type="match status" value="1"/>
</dbReference>
<accession>A0A1I2DXQ9</accession>
<protein>
    <submittedName>
        <fullName evidence="3">Glutathione S-transferase</fullName>
    </submittedName>
</protein>
<organism evidence="3 4">
    <name type="scientific">Paracidovorax wautersii</name>
    <dbReference type="NCBI Taxonomy" id="1177982"/>
    <lineage>
        <taxon>Bacteria</taxon>
        <taxon>Pseudomonadati</taxon>
        <taxon>Pseudomonadota</taxon>
        <taxon>Betaproteobacteria</taxon>
        <taxon>Burkholderiales</taxon>
        <taxon>Comamonadaceae</taxon>
        <taxon>Paracidovorax</taxon>
    </lineage>
</organism>
<name>A0A1I2DXQ9_9BURK</name>
<dbReference type="SUPFAM" id="SSF52833">
    <property type="entry name" value="Thioredoxin-like"/>
    <property type="match status" value="1"/>
</dbReference>
<dbReference type="PROSITE" id="PS50404">
    <property type="entry name" value="GST_NTER"/>
    <property type="match status" value="1"/>
</dbReference>
<dbReference type="InterPro" id="IPR036282">
    <property type="entry name" value="Glutathione-S-Trfase_C_sf"/>
</dbReference>
<dbReference type="OrthoDB" id="9782992at2"/>
<evidence type="ECO:0000313" key="4">
    <source>
        <dbReference type="Proteomes" id="UP000199119"/>
    </source>
</evidence>
<dbReference type="Pfam" id="PF13409">
    <property type="entry name" value="GST_N_2"/>
    <property type="match status" value="1"/>
</dbReference>
<proteinExistence type="predicted"/>